<feature type="transmembrane region" description="Helical" evidence="2">
    <location>
        <begin position="353"/>
        <end position="373"/>
    </location>
</feature>
<dbReference type="Proteomes" id="UP001412239">
    <property type="component" value="Unassembled WGS sequence"/>
</dbReference>
<feature type="transmembrane region" description="Helical" evidence="2">
    <location>
        <begin position="230"/>
        <end position="253"/>
    </location>
</feature>
<sequence>MVKDLLLMPLTIWQIHIGAILIDGFLLSTPVSSNPTGSIRFPGLMHSFTPTAGAALVTYTPLDPRDPPPAAPLPPEIGDATSEIKGMSIFWIIMPLFLACMIHPIGSACGFRAVYRHQVRIGPLMSLFDTLHLLYEIHSCYRSTPGGDNIIRRIRPAIHEVVVIRLHQRSGSEKDDPSNSEGAPPTAPLPSRSEKTTHNTRARHLLFILLILQYVKLCGFYGIPISFSLATIYFVSWIIMEMILLVGEGCAAMDLSGADPPTADSSSPIISGSYGLLVFILQLVTTIIGATIFVVARFDFCESIVESPERPPLLSLHCAIHLGFWVSPLYWVGHMLFLYYFSHRTVGQVLWHCTWGITFGIQCIFIVVFYPFFIPSTPLSWIVELGASYLNYLMFFYASRLPWPGGEGEEGKPLTPGRFGQGLVSSSWAFTYAGELLLFYVFLFHPEGTWKAGWTEYLP</sequence>
<keyword evidence="2" id="KW-0812">Transmembrane</keyword>
<feature type="transmembrane region" description="Helical" evidence="2">
    <location>
        <begin position="419"/>
        <end position="443"/>
    </location>
</feature>
<feature type="transmembrane region" description="Helical" evidence="2">
    <location>
        <begin position="89"/>
        <end position="115"/>
    </location>
</feature>
<gene>
    <name evidence="3" type="ORF">GSTUAT00005806001</name>
</gene>
<keyword evidence="4" id="KW-1185">Reference proteome</keyword>
<evidence type="ECO:0000313" key="4">
    <source>
        <dbReference type="Proteomes" id="UP001412239"/>
    </source>
</evidence>
<keyword evidence="2" id="KW-0472">Membrane</keyword>
<feature type="transmembrane region" description="Helical" evidence="2">
    <location>
        <begin position="205"/>
        <end position="224"/>
    </location>
</feature>
<evidence type="ECO:0000256" key="1">
    <source>
        <dbReference type="SAM" id="MobiDB-lite"/>
    </source>
</evidence>
<reference evidence="3" key="1">
    <citation type="submission" date="2015-10" db="EMBL/GenBank/DDBJ databases">
        <authorList>
            <person name="Regsiter A."/>
            <person name="william w."/>
        </authorList>
    </citation>
    <scope>NUCLEOTIDE SEQUENCE</scope>
    <source>
        <strain evidence="3">Montdore</strain>
    </source>
</reference>
<evidence type="ECO:0000313" key="3">
    <source>
        <dbReference type="EMBL" id="CUS10123.1"/>
    </source>
</evidence>
<organism evidence="3 4">
    <name type="scientific">Tuber aestivum</name>
    <name type="common">summer truffle</name>
    <dbReference type="NCBI Taxonomy" id="59557"/>
    <lineage>
        <taxon>Eukaryota</taxon>
        <taxon>Fungi</taxon>
        <taxon>Dikarya</taxon>
        <taxon>Ascomycota</taxon>
        <taxon>Pezizomycotina</taxon>
        <taxon>Pezizomycetes</taxon>
        <taxon>Pezizales</taxon>
        <taxon>Tuberaceae</taxon>
        <taxon>Tuber</taxon>
    </lineage>
</organism>
<dbReference type="AlphaFoldDB" id="A0A292PUG3"/>
<feature type="region of interest" description="Disordered" evidence="1">
    <location>
        <begin position="168"/>
        <end position="195"/>
    </location>
</feature>
<accession>A0A292PUG3</accession>
<feature type="transmembrane region" description="Helical" evidence="2">
    <location>
        <begin position="6"/>
        <end position="27"/>
    </location>
</feature>
<evidence type="ECO:0000256" key="2">
    <source>
        <dbReference type="SAM" id="Phobius"/>
    </source>
</evidence>
<dbReference type="EMBL" id="LN891056">
    <property type="protein sequence ID" value="CUS10123.1"/>
    <property type="molecule type" value="Genomic_DNA"/>
</dbReference>
<name>A0A292PUG3_9PEZI</name>
<protein>
    <submittedName>
        <fullName evidence="3">Uncharacterized protein</fullName>
    </submittedName>
</protein>
<feature type="transmembrane region" description="Helical" evidence="2">
    <location>
        <begin position="274"/>
        <end position="294"/>
    </location>
</feature>
<feature type="transmembrane region" description="Helical" evidence="2">
    <location>
        <begin position="314"/>
        <end position="341"/>
    </location>
</feature>
<keyword evidence="2" id="KW-1133">Transmembrane helix</keyword>
<proteinExistence type="predicted"/>